<feature type="domain" description="DUF2382" evidence="2">
    <location>
        <begin position="120"/>
        <end position="220"/>
    </location>
</feature>
<reference evidence="3 5" key="1">
    <citation type="submission" date="2015-05" db="EMBL/GenBank/DDBJ databases">
        <title>Genome assembly of Archangium gephyra DSM 2261.</title>
        <authorList>
            <person name="Sharma G."/>
            <person name="Subramanian S."/>
        </authorList>
    </citation>
    <scope>NUCLEOTIDE SEQUENCE [LARGE SCALE GENOMIC DNA]</scope>
    <source>
        <strain evidence="3 5">DSM 2261</strain>
    </source>
</reference>
<evidence type="ECO:0000313" key="3">
    <source>
        <dbReference type="EMBL" id="AKJ00096.1"/>
    </source>
</evidence>
<dbReference type="PANTHER" id="PTHR38463">
    <property type="entry name" value="STRESS RESPONSE PROTEIN YSNF"/>
    <property type="match status" value="1"/>
</dbReference>
<protein>
    <submittedName>
        <fullName evidence="4">Uncharacterized protein (TIGR02271 family)</fullName>
    </submittedName>
</protein>
<dbReference type="Proteomes" id="UP000256345">
    <property type="component" value="Unassembled WGS sequence"/>
</dbReference>
<dbReference type="Proteomes" id="UP000035579">
    <property type="component" value="Chromosome"/>
</dbReference>
<dbReference type="RefSeq" id="WP_082175024.1">
    <property type="nucleotide sequence ID" value="NZ_CP011509.1"/>
</dbReference>
<dbReference type="InterPro" id="IPR019060">
    <property type="entry name" value="DUF2382"/>
</dbReference>
<evidence type="ECO:0000256" key="1">
    <source>
        <dbReference type="SAM" id="MobiDB-lite"/>
    </source>
</evidence>
<dbReference type="AlphaFoldDB" id="A0AAC8Q454"/>
<evidence type="ECO:0000313" key="4">
    <source>
        <dbReference type="EMBL" id="REG33205.1"/>
    </source>
</evidence>
<proteinExistence type="predicted"/>
<dbReference type="InterPro" id="IPR052967">
    <property type="entry name" value="Stress_Response_Assoc"/>
</dbReference>
<gene>
    <name evidence="3" type="ORF">AA314_01722</name>
    <name evidence="4" type="ORF">ATI61_104496</name>
</gene>
<name>A0AAC8Q454_9BACT</name>
<evidence type="ECO:0000313" key="6">
    <source>
        <dbReference type="Proteomes" id="UP000256345"/>
    </source>
</evidence>
<evidence type="ECO:0000259" key="2">
    <source>
        <dbReference type="Pfam" id="PF09557"/>
    </source>
</evidence>
<evidence type="ECO:0000313" key="5">
    <source>
        <dbReference type="Proteomes" id="UP000035579"/>
    </source>
</evidence>
<dbReference type="EMBL" id="QUMU01000004">
    <property type="protein sequence ID" value="REG33205.1"/>
    <property type="molecule type" value="Genomic_DNA"/>
</dbReference>
<feature type="region of interest" description="Disordered" evidence="1">
    <location>
        <begin position="78"/>
        <end position="101"/>
    </location>
</feature>
<dbReference type="Pfam" id="PF09557">
    <property type="entry name" value="DUF2382"/>
    <property type="match status" value="1"/>
</dbReference>
<accession>A0AAC8Q454</accession>
<sequence>MTGDGTEALRTGLAVRGADGRRLGTLVGLEAGVLVVERGFFWPQRFTISRSDVGEVTDGEVRLLGGAALRESHTGALLSEPAQPKGPIAREASGAGVREEGDDVRVPLAREDAYPLLRMRDVGAVRVRKVVRTELKQLTVEVRREELVVERLPVQPGATATPEGTTAGAFEELEQVIPLWREDVEVVKRAVVYEEVHLKKAVERRTWTEEVPLRQEVARVEEEGDARLDVGDVRSGPDTHSH</sequence>
<organism evidence="3 5">
    <name type="scientific">Archangium gephyra</name>
    <dbReference type="NCBI Taxonomy" id="48"/>
    <lineage>
        <taxon>Bacteria</taxon>
        <taxon>Pseudomonadati</taxon>
        <taxon>Myxococcota</taxon>
        <taxon>Myxococcia</taxon>
        <taxon>Myxococcales</taxon>
        <taxon>Cystobacterineae</taxon>
        <taxon>Archangiaceae</taxon>
        <taxon>Archangium</taxon>
    </lineage>
</organism>
<reference evidence="4 6" key="2">
    <citation type="submission" date="2018-08" db="EMBL/GenBank/DDBJ databases">
        <title>Genomic Encyclopedia of Archaeal and Bacterial Type Strains, Phase II (KMG-II): from individual species to whole genera.</title>
        <authorList>
            <person name="Goeker M."/>
        </authorList>
    </citation>
    <scope>NUCLEOTIDE SEQUENCE [LARGE SCALE GENOMIC DNA]</scope>
    <source>
        <strain evidence="4 6">DSM 2261</strain>
    </source>
</reference>
<dbReference type="EMBL" id="CP011509">
    <property type="protein sequence ID" value="AKJ00096.1"/>
    <property type="molecule type" value="Genomic_DNA"/>
</dbReference>
<dbReference type="KEGG" id="age:AA314_01722"/>
<keyword evidence="6" id="KW-1185">Reference proteome</keyword>
<dbReference type="PANTHER" id="PTHR38463:SF1">
    <property type="entry name" value="STRESS RESPONSE PROTEIN YSNF"/>
    <property type="match status" value="1"/>
</dbReference>